<accession>A0A517NL25</accession>
<dbReference type="RefSeq" id="WP_218933627.1">
    <property type="nucleotide sequence ID" value="NZ_CP036525.1"/>
</dbReference>
<gene>
    <name evidence="1" type="ORF">K227x_62590</name>
</gene>
<evidence type="ECO:0000313" key="2">
    <source>
        <dbReference type="Proteomes" id="UP000318538"/>
    </source>
</evidence>
<sequence length="53" mass="5805">MNTPRLGAETERLCPRLCKAPKRPFSLLGVKVAVTGTFRTADAIGLMMTSRLK</sequence>
<dbReference type="EMBL" id="CP036525">
    <property type="protein sequence ID" value="QDT07830.1"/>
    <property type="molecule type" value="Genomic_DNA"/>
</dbReference>
<evidence type="ECO:0000313" key="1">
    <source>
        <dbReference type="EMBL" id="QDT07830.1"/>
    </source>
</evidence>
<name>A0A517NL25_9BACT</name>
<dbReference type="AlphaFoldDB" id="A0A517NL25"/>
<organism evidence="1 2">
    <name type="scientific">Rubripirellula lacrimiformis</name>
    <dbReference type="NCBI Taxonomy" id="1930273"/>
    <lineage>
        <taxon>Bacteria</taxon>
        <taxon>Pseudomonadati</taxon>
        <taxon>Planctomycetota</taxon>
        <taxon>Planctomycetia</taxon>
        <taxon>Pirellulales</taxon>
        <taxon>Pirellulaceae</taxon>
        <taxon>Rubripirellula</taxon>
    </lineage>
</organism>
<proteinExistence type="predicted"/>
<reference evidence="1 2" key="1">
    <citation type="submission" date="2019-02" db="EMBL/GenBank/DDBJ databases">
        <title>Deep-cultivation of Planctomycetes and their phenomic and genomic characterization uncovers novel biology.</title>
        <authorList>
            <person name="Wiegand S."/>
            <person name="Jogler M."/>
            <person name="Boedeker C."/>
            <person name="Pinto D."/>
            <person name="Vollmers J."/>
            <person name="Rivas-Marin E."/>
            <person name="Kohn T."/>
            <person name="Peeters S.H."/>
            <person name="Heuer A."/>
            <person name="Rast P."/>
            <person name="Oberbeckmann S."/>
            <person name="Bunk B."/>
            <person name="Jeske O."/>
            <person name="Meyerdierks A."/>
            <person name="Storesund J.E."/>
            <person name="Kallscheuer N."/>
            <person name="Luecker S."/>
            <person name="Lage O.M."/>
            <person name="Pohl T."/>
            <person name="Merkel B.J."/>
            <person name="Hornburger P."/>
            <person name="Mueller R.-W."/>
            <person name="Bruemmer F."/>
            <person name="Labrenz M."/>
            <person name="Spormann A.M."/>
            <person name="Op den Camp H."/>
            <person name="Overmann J."/>
            <person name="Amann R."/>
            <person name="Jetten M.S.M."/>
            <person name="Mascher T."/>
            <person name="Medema M.H."/>
            <person name="Devos D.P."/>
            <person name="Kaster A.-K."/>
            <person name="Ovreas L."/>
            <person name="Rohde M."/>
            <person name="Galperin M.Y."/>
            <person name="Jogler C."/>
        </authorList>
    </citation>
    <scope>NUCLEOTIDE SEQUENCE [LARGE SCALE GENOMIC DNA]</scope>
    <source>
        <strain evidence="1 2">K22_7</strain>
    </source>
</reference>
<dbReference type="Proteomes" id="UP000318538">
    <property type="component" value="Chromosome"/>
</dbReference>
<keyword evidence="2" id="KW-1185">Reference proteome</keyword>
<protein>
    <submittedName>
        <fullName evidence="1">Uncharacterized protein</fullName>
    </submittedName>
</protein>
<dbReference type="KEGG" id="rlc:K227x_62590"/>